<dbReference type="PROSITE" id="PS51318">
    <property type="entry name" value="TAT"/>
    <property type="match status" value="1"/>
</dbReference>
<feature type="signal peptide" evidence="2">
    <location>
        <begin position="1"/>
        <end position="33"/>
    </location>
</feature>
<name>A0ABQ2UEX7_9PSEU</name>
<dbReference type="PANTHER" id="PTHR43662">
    <property type="match status" value="1"/>
</dbReference>
<comment type="caution">
    <text evidence="4">The sequence shown here is derived from an EMBL/GenBank/DDBJ whole genome shotgun (WGS) entry which is preliminary data.</text>
</comment>
<evidence type="ECO:0000256" key="1">
    <source>
        <dbReference type="SAM" id="MobiDB-lite"/>
    </source>
</evidence>
<feature type="chain" id="PRO_5045472940" description="DUF1996 domain-containing protein" evidence="2">
    <location>
        <begin position="34"/>
        <end position="621"/>
    </location>
</feature>
<evidence type="ECO:0000256" key="2">
    <source>
        <dbReference type="SAM" id="SignalP"/>
    </source>
</evidence>
<keyword evidence="5" id="KW-1185">Reference proteome</keyword>
<feature type="region of interest" description="Disordered" evidence="1">
    <location>
        <begin position="262"/>
        <end position="308"/>
    </location>
</feature>
<dbReference type="RefSeq" id="WP_189253384.1">
    <property type="nucleotide sequence ID" value="NZ_BMRE01000005.1"/>
</dbReference>
<reference evidence="5" key="1">
    <citation type="journal article" date="2019" name="Int. J. Syst. Evol. Microbiol.">
        <title>The Global Catalogue of Microorganisms (GCM) 10K type strain sequencing project: providing services to taxonomists for standard genome sequencing and annotation.</title>
        <authorList>
            <consortium name="The Broad Institute Genomics Platform"/>
            <consortium name="The Broad Institute Genome Sequencing Center for Infectious Disease"/>
            <person name="Wu L."/>
            <person name="Ma J."/>
        </authorList>
    </citation>
    <scope>NUCLEOTIDE SEQUENCE [LARGE SCALE GENOMIC DNA]</scope>
    <source>
        <strain evidence="5">JCM 3296</strain>
    </source>
</reference>
<dbReference type="Proteomes" id="UP000649573">
    <property type="component" value="Unassembled WGS sequence"/>
</dbReference>
<organism evidence="4 5">
    <name type="scientific">Lentzea flava</name>
    <dbReference type="NCBI Taxonomy" id="103732"/>
    <lineage>
        <taxon>Bacteria</taxon>
        <taxon>Bacillati</taxon>
        <taxon>Actinomycetota</taxon>
        <taxon>Actinomycetes</taxon>
        <taxon>Pseudonocardiales</taxon>
        <taxon>Pseudonocardiaceae</taxon>
        <taxon>Lentzea</taxon>
    </lineage>
</organism>
<dbReference type="EMBL" id="BMRE01000005">
    <property type="protein sequence ID" value="GGU28262.1"/>
    <property type="molecule type" value="Genomic_DNA"/>
</dbReference>
<dbReference type="InterPro" id="IPR006311">
    <property type="entry name" value="TAT_signal"/>
</dbReference>
<dbReference type="PANTHER" id="PTHR43662:SF3">
    <property type="entry name" value="DOMAIN PROTEIN, PUTATIVE (AFU_ORTHOLOGUE AFUA_6G11970)-RELATED"/>
    <property type="match status" value="1"/>
</dbReference>
<sequence length="621" mass="65720">MTHREADRRKFRLIASLSAVAVVAAGTATVALAAKDGEPAPVSAFVRIEQVGKNVVEPKVQQNGASGVFTVDCGTNENGKFSADNPVAQPGLPHGAQHVHDFVGNLSISAESTDDSLADSDTTCKNGDKSSYFWPVVRINPKANQNSSGSNPDKVKEAGAPHIACPSVSDRLPAVPERAREEVDRNLELLDKQVKEANDRVARNENPGDPNFVNNAILGPLRDKRVATLDRIAISIGRSAPKPNLTSLAECELFFGAGHGNNGQAPRKFSGQHGGSDEHAGHGTSGEAPRKFAGQPGGSGDDATPTVKCPSVRGALGAVPDQAVAEVDRNLALLDKQIAEANQRIVTTKGQGGPNFINNAILGPLKDKRVATIDRMAIAIGRNGQKPQGLERLAPCKLSNDNGGNNGGGNNNGNNNGGNNGGNNNGGGNAGLAVPSGPNLELVGNNGKIVRPAQVKIEYRGNATSKVTAMPKFLKMIVGDAKPTSRGPANARATWTCSGFEDRLSDKYVICPNGSKVMRVHNFASCWDGKNTDSANHRDHVRFADQKTGACPKGFKAIPQLRISISYDIPKDVQEKGQYQLDAFPEENHNPFSDHNDYANVNSDETMAKIVKCVNEGRKCS</sequence>
<protein>
    <recommendedName>
        <fullName evidence="3">DUF1996 domain-containing protein</fullName>
    </recommendedName>
</protein>
<feature type="compositionally biased region" description="Gly residues" evidence="1">
    <location>
        <begin position="404"/>
        <end position="430"/>
    </location>
</feature>
<gene>
    <name evidence="4" type="ORF">GCM10010178_20690</name>
</gene>
<feature type="region of interest" description="Disordered" evidence="1">
    <location>
        <begin position="388"/>
        <end position="433"/>
    </location>
</feature>
<dbReference type="InterPro" id="IPR018535">
    <property type="entry name" value="DUF1996"/>
</dbReference>
<feature type="domain" description="DUF1996" evidence="3">
    <location>
        <begin position="456"/>
        <end position="600"/>
    </location>
</feature>
<evidence type="ECO:0000259" key="3">
    <source>
        <dbReference type="Pfam" id="PF09362"/>
    </source>
</evidence>
<evidence type="ECO:0000313" key="5">
    <source>
        <dbReference type="Proteomes" id="UP000649573"/>
    </source>
</evidence>
<evidence type="ECO:0000313" key="4">
    <source>
        <dbReference type="EMBL" id="GGU28262.1"/>
    </source>
</evidence>
<keyword evidence="2" id="KW-0732">Signal</keyword>
<dbReference type="Pfam" id="PF09362">
    <property type="entry name" value="DUF1996"/>
    <property type="match status" value="1"/>
</dbReference>
<accession>A0ABQ2UEX7</accession>
<proteinExistence type="predicted"/>